<proteinExistence type="inferred from homology"/>
<accession>A0A090LKJ4</accession>
<keyword evidence="5" id="KW-1185">Reference proteome</keyword>
<dbReference type="GO" id="GO:0005737">
    <property type="term" value="C:cytoplasm"/>
    <property type="evidence" value="ECO:0007669"/>
    <property type="project" value="GOC"/>
</dbReference>
<feature type="domain" description="STEEP1" evidence="3">
    <location>
        <begin position="34"/>
        <end position="141"/>
    </location>
</feature>
<dbReference type="GO" id="GO:0090158">
    <property type="term" value="P:endoplasmic reticulum membrane organization"/>
    <property type="evidence" value="ECO:0007669"/>
    <property type="project" value="TreeGrafter"/>
</dbReference>
<reference evidence="4 5" key="1">
    <citation type="submission" date="2014-09" db="EMBL/GenBank/DDBJ databases">
        <authorList>
            <person name="Martin A.A."/>
        </authorList>
    </citation>
    <scope>NUCLEOTIDE SEQUENCE</scope>
    <source>
        <strain evidence="5 7">ED321</strain>
        <strain evidence="4">ED321 Heterogonic</strain>
    </source>
</reference>
<reference evidence="6" key="2">
    <citation type="submission" date="2020-12" db="UniProtKB">
        <authorList>
            <consortium name="WormBaseParasite"/>
        </authorList>
    </citation>
    <scope>IDENTIFICATION</scope>
</reference>
<evidence type="ECO:0000313" key="5">
    <source>
        <dbReference type="Proteomes" id="UP000035682"/>
    </source>
</evidence>
<dbReference type="GO" id="GO:0006888">
    <property type="term" value="P:endoplasmic reticulum to Golgi vesicle-mediated transport"/>
    <property type="evidence" value="ECO:0007669"/>
    <property type="project" value="TreeGrafter"/>
</dbReference>
<organism evidence="4">
    <name type="scientific">Strongyloides ratti</name>
    <name type="common">Parasitic roundworm</name>
    <dbReference type="NCBI Taxonomy" id="34506"/>
    <lineage>
        <taxon>Eukaryota</taxon>
        <taxon>Metazoa</taxon>
        <taxon>Ecdysozoa</taxon>
        <taxon>Nematoda</taxon>
        <taxon>Chromadorea</taxon>
        <taxon>Rhabditida</taxon>
        <taxon>Tylenchina</taxon>
        <taxon>Panagrolaimomorpha</taxon>
        <taxon>Strongyloidoidea</taxon>
        <taxon>Strongyloididae</taxon>
        <taxon>Strongyloides</taxon>
    </lineage>
</organism>
<gene>
    <name evidence="4 6 7 8" type="ORF">SRAE_2000483200</name>
</gene>
<evidence type="ECO:0000259" key="3">
    <source>
        <dbReference type="Pfam" id="PF25809"/>
    </source>
</evidence>
<evidence type="ECO:0000313" key="7">
    <source>
        <dbReference type="WBParaSite" id="SRAE_2000483200.2"/>
    </source>
</evidence>
<dbReference type="OrthoDB" id="418131at2759"/>
<dbReference type="STRING" id="34506.A0A090LKJ4"/>
<dbReference type="Proteomes" id="UP000035682">
    <property type="component" value="Unplaced"/>
</dbReference>
<dbReference type="EMBL" id="LN609529">
    <property type="protein sequence ID" value="CEF70198.1"/>
    <property type="molecule type" value="Genomic_DNA"/>
</dbReference>
<evidence type="ECO:0000256" key="2">
    <source>
        <dbReference type="ARBA" id="ARBA00024237"/>
    </source>
</evidence>
<comment type="similarity">
    <text evidence="1">Belongs to the STEEP1 family.</text>
</comment>
<dbReference type="CTD" id="36382571"/>
<evidence type="ECO:0000313" key="4">
    <source>
        <dbReference type="EMBL" id="CEF70198.1"/>
    </source>
</evidence>
<name>A0A090LKJ4_STRRB</name>
<dbReference type="AlphaFoldDB" id="A0A090LKJ4"/>
<dbReference type="GeneID" id="36382571"/>
<protein>
    <recommendedName>
        <fullName evidence="2">STING ER exit protein</fullName>
    </recommendedName>
</protein>
<dbReference type="OMA" id="QQYRKNC"/>
<evidence type="ECO:0000256" key="1">
    <source>
        <dbReference type="ARBA" id="ARBA00024205"/>
    </source>
</evidence>
<sequence length="230" mass="26574">MDVTDHIEDLEEDKVPYNAEEAKIREEQNQEILEDDIFTYLCNCGALAVVSELQLERLPLRKDDLSRVFDVNIHKIKPFFIEGKIVYLKRGQDKYELISVKNCSKCLFPIFYQSLSSPTQQPMPTTYYIIHNSVRLNKSEKDAENEKTILNKRNIKGGGKGKVVVSTMIEKCSASDEPDSINTTDNYNLNAKLIKQELERKNVWYAEKMNQYKKLGENNLAKKKRGTLCI</sequence>
<evidence type="ECO:0000313" key="8">
    <source>
        <dbReference type="WormBase" id="SRAE_2000483200"/>
    </source>
</evidence>
<dbReference type="RefSeq" id="XP_024509397.1">
    <property type="nucleotide sequence ID" value="XM_024643761.1"/>
</dbReference>
<dbReference type="InterPro" id="IPR057965">
    <property type="entry name" value="STEEP1_dom"/>
</dbReference>
<dbReference type="InterPro" id="IPR029704">
    <property type="entry name" value="STEEP-like"/>
</dbReference>
<dbReference type="PANTHER" id="PTHR46355">
    <property type="entry name" value="UPF0428 PROTEIN CXORF56"/>
    <property type="match status" value="1"/>
</dbReference>
<dbReference type="Pfam" id="PF25809">
    <property type="entry name" value="STEEP1"/>
    <property type="match status" value="1"/>
</dbReference>
<dbReference type="PANTHER" id="PTHR46355:SF1">
    <property type="entry name" value="STING ER EXIT PROTEIN"/>
    <property type="match status" value="1"/>
</dbReference>
<evidence type="ECO:0000313" key="6">
    <source>
        <dbReference type="WBParaSite" id="SRAE_2000483200.1"/>
    </source>
</evidence>
<dbReference type="WBParaSite" id="SRAE_2000483200.1">
    <property type="protein sequence ID" value="SRAE_2000483200.1"/>
    <property type="gene ID" value="WBGene00265078"/>
</dbReference>
<dbReference type="WBParaSite" id="SRAE_2000483200.2">
    <property type="protein sequence ID" value="SRAE_2000483200.2"/>
    <property type="gene ID" value="WBGene00265078"/>
</dbReference>
<dbReference type="WormBase" id="SRAE_2000483200">
    <property type="protein sequence ID" value="SRP06609"/>
    <property type="gene ID" value="WBGene00265078"/>
</dbReference>